<evidence type="ECO:0000313" key="1">
    <source>
        <dbReference type="EMBL" id="MDH7890381.1"/>
    </source>
</evidence>
<reference evidence="1" key="1">
    <citation type="submission" date="2022-09" db="EMBL/GenBank/DDBJ databases">
        <authorList>
            <person name="Orihara K."/>
        </authorList>
    </citation>
    <scope>NUCLEOTIDE SEQUENCE</scope>
    <source>
        <strain evidence="1">YIT 13062</strain>
    </source>
</reference>
<proteinExistence type="predicted"/>
<reference evidence="1" key="2">
    <citation type="journal article" date="2023" name="Gut Microbes">
        <title>Characterization of Bifidobacterium kashiwanohense that utilizes both milk- and plant-derived oligosaccharides.</title>
        <authorList>
            <person name="Orihara K."/>
            <person name="Yahagi K."/>
            <person name="Saito Y."/>
            <person name="Watanabe Y."/>
            <person name="Sasai T."/>
            <person name="Hara T."/>
            <person name="Tsukuda N."/>
            <person name="Oki K."/>
            <person name="Fujimoto J."/>
            <person name="Matsuki T."/>
        </authorList>
    </citation>
    <scope>NUCLEOTIDE SEQUENCE</scope>
    <source>
        <strain evidence="1">YIT 13062</strain>
    </source>
</reference>
<gene>
    <name evidence="1" type="ORF">OB951_07230</name>
</gene>
<dbReference type="AlphaFoldDB" id="A0AA43P8I8"/>
<organism evidence="1 2">
    <name type="scientific">Bifidobacterium catenulatum subsp. kashiwanohense</name>
    <dbReference type="NCBI Taxonomy" id="630129"/>
    <lineage>
        <taxon>Bacteria</taxon>
        <taxon>Bacillati</taxon>
        <taxon>Actinomycetota</taxon>
        <taxon>Actinomycetes</taxon>
        <taxon>Bifidobacteriales</taxon>
        <taxon>Bifidobacteriaceae</taxon>
        <taxon>Bifidobacterium</taxon>
    </lineage>
</organism>
<protein>
    <submittedName>
        <fullName evidence="1">Uncharacterized protein</fullName>
    </submittedName>
</protein>
<sequence>MPRNDNNQFRDLDETMGAIWFLNQFIETVNQRKEYRLELVH</sequence>
<comment type="caution">
    <text evidence="1">The sequence shown here is derived from an EMBL/GenBank/DDBJ whole genome shotgun (WGS) entry which is preliminary data.</text>
</comment>
<evidence type="ECO:0000313" key="2">
    <source>
        <dbReference type="Proteomes" id="UP001161916"/>
    </source>
</evidence>
<dbReference type="Proteomes" id="UP001161916">
    <property type="component" value="Unassembled WGS sequence"/>
</dbReference>
<accession>A0AA43P8I8</accession>
<dbReference type="EMBL" id="JAOPMH010000007">
    <property type="protein sequence ID" value="MDH7890381.1"/>
    <property type="molecule type" value="Genomic_DNA"/>
</dbReference>
<dbReference type="RefSeq" id="WP_267128737.1">
    <property type="nucleotide sequence ID" value="NZ_CP026729.1"/>
</dbReference>
<name>A0AA43P8I8_9BIFI</name>